<evidence type="ECO:0000313" key="3">
    <source>
        <dbReference type="Proteomes" id="UP000275749"/>
    </source>
</evidence>
<organism evidence="2 3">
    <name type="scientific">Luteococcus japonicus</name>
    <dbReference type="NCBI Taxonomy" id="33984"/>
    <lineage>
        <taxon>Bacteria</taxon>
        <taxon>Bacillati</taxon>
        <taxon>Actinomycetota</taxon>
        <taxon>Actinomycetes</taxon>
        <taxon>Propionibacteriales</taxon>
        <taxon>Propionibacteriaceae</taxon>
        <taxon>Luteococcus</taxon>
    </lineage>
</organism>
<feature type="compositionally biased region" description="Low complexity" evidence="1">
    <location>
        <begin position="15"/>
        <end position="25"/>
    </location>
</feature>
<evidence type="ECO:0000313" key="2">
    <source>
        <dbReference type="EMBL" id="ROR54108.1"/>
    </source>
</evidence>
<dbReference type="Pfam" id="PF21983">
    <property type="entry name" value="NikA-like"/>
    <property type="match status" value="1"/>
</dbReference>
<accession>A0A3N1ZTQ3</accession>
<comment type="caution">
    <text evidence="2">The sequence shown here is derived from an EMBL/GenBank/DDBJ whole genome shotgun (WGS) entry which is preliminary data.</text>
</comment>
<evidence type="ECO:0000256" key="1">
    <source>
        <dbReference type="SAM" id="MobiDB-lite"/>
    </source>
</evidence>
<gene>
    <name evidence="2" type="ORF">EDD41_1294</name>
</gene>
<dbReference type="AlphaFoldDB" id="A0A3N1ZTQ3"/>
<feature type="compositionally biased region" description="Basic and acidic residues" evidence="1">
    <location>
        <begin position="1"/>
        <end position="13"/>
    </location>
</feature>
<dbReference type="EMBL" id="RKHG01000001">
    <property type="protein sequence ID" value="ROR54108.1"/>
    <property type="molecule type" value="Genomic_DNA"/>
</dbReference>
<sequence length="226" mass="24240">MERLTAPTRDLRQRPSAPSPAGSAATEDEGQRFLEGMSASEMSDKNPAGRLPYAPENEPDSPSSAGRDRSEGGAEDPALSAEQHHDSQVNTGRGAAQRAGSAEVPVEPRNSRRREVSLDVRLTVADRNAIRHRARVLGVKPSAWGRAVMLDALDSRSSKVERLESSAGEKEAAPPSLVRAVEQLRRVGVNLNQALRKGAAVDDGLLHEVMAAVDEVRASLGDRTRT</sequence>
<proteinExistence type="predicted"/>
<reference evidence="2 3" key="1">
    <citation type="submission" date="2018-11" db="EMBL/GenBank/DDBJ databases">
        <title>Sequencing the genomes of 1000 actinobacteria strains.</title>
        <authorList>
            <person name="Klenk H.-P."/>
        </authorList>
    </citation>
    <scope>NUCLEOTIDE SEQUENCE [LARGE SCALE GENOMIC DNA]</scope>
    <source>
        <strain evidence="2 3">DSM 10546</strain>
    </source>
</reference>
<dbReference type="InterPro" id="IPR053842">
    <property type="entry name" value="NikA-like"/>
</dbReference>
<feature type="region of interest" description="Disordered" evidence="1">
    <location>
        <begin position="1"/>
        <end position="113"/>
    </location>
</feature>
<protein>
    <submittedName>
        <fullName evidence="2">Uncharacterized protein</fullName>
    </submittedName>
</protein>
<dbReference type="Proteomes" id="UP000275749">
    <property type="component" value="Unassembled WGS sequence"/>
</dbReference>
<name>A0A3N1ZTQ3_9ACTN</name>